<keyword evidence="3" id="KW-1185">Reference proteome</keyword>
<reference evidence="2" key="2">
    <citation type="submission" date="2023-05" db="EMBL/GenBank/DDBJ databases">
        <authorList>
            <consortium name="Lawrence Berkeley National Laboratory"/>
            <person name="Steindorff A."/>
            <person name="Hensen N."/>
            <person name="Bonometti L."/>
            <person name="Westerberg I."/>
            <person name="Brannstrom I.O."/>
            <person name="Guillou S."/>
            <person name="Cros-Aarteil S."/>
            <person name="Calhoun S."/>
            <person name="Haridas S."/>
            <person name="Kuo A."/>
            <person name="Mondo S."/>
            <person name="Pangilinan J."/>
            <person name="Riley R."/>
            <person name="Labutti K."/>
            <person name="Andreopoulos B."/>
            <person name="Lipzen A."/>
            <person name="Chen C."/>
            <person name="Yanf M."/>
            <person name="Daum C."/>
            <person name="Ng V."/>
            <person name="Clum A."/>
            <person name="Ohm R."/>
            <person name="Martin F."/>
            <person name="Silar P."/>
            <person name="Natvig D."/>
            <person name="Lalanne C."/>
            <person name="Gautier V."/>
            <person name="Ament-Velasquez S.L."/>
            <person name="Kruys A."/>
            <person name="Hutchinson M.I."/>
            <person name="Powell A.J."/>
            <person name="Barry K."/>
            <person name="Miller A.N."/>
            <person name="Grigoriev I.V."/>
            <person name="Debuchy R."/>
            <person name="Gladieux P."/>
            <person name="Thoren M.H."/>
            <person name="Johannesson H."/>
        </authorList>
    </citation>
    <scope>NUCLEOTIDE SEQUENCE</scope>
    <source>
        <strain evidence="2">CBS 103.79</strain>
    </source>
</reference>
<feature type="domain" description="Hemerythrin-like" evidence="1">
    <location>
        <begin position="24"/>
        <end position="90"/>
    </location>
</feature>
<comment type="caution">
    <text evidence="2">The sequence shown here is derived from an EMBL/GenBank/DDBJ whole genome shotgun (WGS) entry which is preliminary data.</text>
</comment>
<organism evidence="2 3">
    <name type="scientific">Staphylotrichum tortipilum</name>
    <dbReference type="NCBI Taxonomy" id="2831512"/>
    <lineage>
        <taxon>Eukaryota</taxon>
        <taxon>Fungi</taxon>
        <taxon>Dikarya</taxon>
        <taxon>Ascomycota</taxon>
        <taxon>Pezizomycotina</taxon>
        <taxon>Sordariomycetes</taxon>
        <taxon>Sordariomycetidae</taxon>
        <taxon>Sordariales</taxon>
        <taxon>Chaetomiaceae</taxon>
        <taxon>Staphylotrichum</taxon>
    </lineage>
</organism>
<dbReference type="AlphaFoldDB" id="A0AAN6RP72"/>
<sequence length="106" mass="12233">MPSSRTIANSCNNYYNEITNSSDHDHQTRFGNQFVWELARHSVAEEVIVYPAVESRMGDKECQMVDADRKDHHRVKELLKEFQNMKPQQDEFVPKQGMFGGRNSGG</sequence>
<accession>A0AAN6RP72</accession>
<proteinExistence type="predicted"/>
<dbReference type="PANTHER" id="PTHR35585:SF1">
    <property type="entry name" value="HHE DOMAIN PROTEIN (AFU_ORTHOLOGUE AFUA_4G00730)"/>
    <property type="match status" value="1"/>
</dbReference>
<evidence type="ECO:0000313" key="2">
    <source>
        <dbReference type="EMBL" id="KAK3897363.1"/>
    </source>
</evidence>
<dbReference type="Proteomes" id="UP001303889">
    <property type="component" value="Unassembled WGS sequence"/>
</dbReference>
<evidence type="ECO:0000259" key="1">
    <source>
        <dbReference type="Pfam" id="PF01814"/>
    </source>
</evidence>
<name>A0AAN6RP72_9PEZI</name>
<dbReference type="InterPro" id="IPR012312">
    <property type="entry name" value="Hemerythrin-like"/>
</dbReference>
<dbReference type="Pfam" id="PF01814">
    <property type="entry name" value="Hemerythrin"/>
    <property type="match status" value="1"/>
</dbReference>
<dbReference type="PANTHER" id="PTHR35585">
    <property type="entry name" value="HHE DOMAIN PROTEIN (AFU_ORTHOLOGUE AFUA_4G00730)"/>
    <property type="match status" value="1"/>
</dbReference>
<evidence type="ECO:0000313" key="3">
    <source>
        <dbReference type="Proteomes" id="UP001303889"/>
    </source>
</evidence>
<gene>
    <name evidence="2" type="ORF">C8A05DRAFT_39091</name>
</gene>
<protein>
    <recommendedName>
        <fullName evidence="1">Hemerythrin-like domain-containing protein</fullName>
    </recommendedName>
</protein>
<reference evidence="2" key="1">
    <citation type="journal article" date="2023" name="Mol. Phylogenet. Evol.">
        <title>Genome-scale phylogeny and comparative genomics of the fungal order Sordariales.</title>
        <authorList>
            <person name="Hensen N."/>
            <person name="Bonometti L."/>
            <person name="Westerberg I."/>
            <person name="Brannstrom I.O."/>
            <person name="Guillou S."/>
            <person name="Cros-Aarteil S."/>
            <person name="Calhoun S."/>
            <person name="Haridas S."/>
            <person name="Kuo A."/>
            <person name="Mondo S."/>
            <person name="Pangilinan J."/>
            <person name="Riley R."/>
            <person name="LaButti K."/>
            <person name="Andreopoulos B."/>
            <person name="Lipzen A."/>
            <person name="Chen C."/>
            <person name="Yan M."/>
            <person name="Daum C."/>
            <person name="Ng V."/>
            <person name="Clum A."/>
            <person name="Steindorff A."/>
            <person name="Ohm R.A."/>
            <person name="Martin F."/>
            <person name="Silar P."/>
            <person name="Natvig D.O."/>
            <person name="Lalanne C."/>
            <person name="Gautier V."/>
            <person name="Ament-Velasquez S.L."/>
            <person name="Kruys A."/>
            <person name="Hutchinson M.I."/>
            <person name="Powell A.J."/>
            <person name="Barry K."/>
            <person name="Miller A.N."/>
            <person name="Grigoriev I.V."/>
            <person name="Debuchy R."/>
            <person name="Gladieux P."/>
            <person name="Hiltunen Thoren M."/>
            <person name="Johannesson H."/>
        </authorList>
    </citation>
    <scope>NUCLEOTIDE SEQUENCE</scope>
    <source>
        <strain evidence="2">CBS 103.79</strain>
    </source>
</reference>
<dbReference type="Gene3D" id="1.20.120.520">
    <property type="entry name" value="nmb1532 protein domain like"/>
    <property type="match status" value="1"/>
</dbReference>
<dbReference type="EMBL" id="MU856187">
    <property type="protein sequence ID" value="KAK3897363.1"/>
    <property type="molecule type" value="Genomic_DNA"/>
</dbReference>